<dbReference type="PROSITE" id="PS50835">
    <property type="entry name" value="IG_LIKE"/>
    <property type="match status" value="1"/>
</dbReference>
<keyword evidence="5" id="KW-0812">Transmembrane</keyword>
<dbReference type="GO" id="GO:0016020">
    <property type="term" value="C:membrane"/>
    <property type="evidence" value="ECO:0007669"/>
    <property type="project" value="UniProtKB-SubCell"/>
</dbReference>
<dbReference type="InterPro" id="IPR013098">
    <property type="entry name" value="Ig_I-set"/>
</dbReference>
<dbReference type="PANTHER" id="PTHR45889:SF8">
    <property type="entry name" value="IG-LIKE DOMAIN-CONTAINING PROTEIN"/>
    <property type="match status" value="1"/>
</dbReference>
<dbReference type="InterPro" id="IPR007110">
    <property type="entry name" value="Ig-like_dom"/>
</dbReference>
<dbReference type="Pfam" id="PF08205">
    <property type="entry name" value="C2-set_2"/>
    <property type="match status" value="1"/>
</dbReference>
<feature type="compositionally biased region" description="Basic and acidic residues" evidence="4">
    <location>
        <begin position="406"/>
        <end position="455"/>
    </location>
</feature>
<dbReference type="SUPFAM" id="SSF48726">
    <property type="entry name" value="Immunoglobulin"/>
    <property type="match status" value="2"/>
</dbReference>
<keyword evidence="5" id="KW-1133">Transmembrane helix</keyword>
<dbReference type="InterPro" id="IPR013783">
    <property type="entry name" value="Ig-like_fold"/>
</dbReference>
<evidence type="ECO:0000256" key="4">
    <source>
        <dbReference type="SAM" id="MobiDB-lite"/>
    </source>
</evidence>
<sequence length="455" mass="50331">MLDKRKFLFNSIIFNIIIFSVTVNAQQVDTDPKQVIVTENQSVNLLCRFGKPIDSCSIDVPGEQTILLRPQASRDGLTYYGQGFEAGQCGVTIDRIQAKHNGVLRCNLGSGTYQYTGYVDIIVAVAPQPPEIEIFTSAVSRNNALEVDKEFSANCISRDGRPAANLSWFLDDEHVYEGVLETQISANTDQRNRTLFTAESQIRRYIRADDNGKTLTCRAEHYVYENGYVDARTQLNVNYRPQALPAISIYGLILDRTAFINVTVRANPRPRIEWIIDGQSITEGRQVGRYEAYQPQNLGYGAYNVTLSIAGLTLEDTTRTYRLKASNEFGQEEYTVRISSLAAIEDSGIGIGGIVGIILACLIVVAAVVLVIVARATGRWCFAGASLNTDIGPDSEAGINPQSSEDEQHPNDDQHHQSADTTDAHYEHDESDKKIRNGKQHENGNGKLDKTNTSV</sequence>
<keyword evidence="2 5" id="KW-0472">Membrane</keyword>
<evidence type="ECO:0000259" key="6">
    <source>
        <dbReference type="PROSITE" id="PS50835"/>
    </source>
</evidence>
<dbReference type="InterPro" id="IPR036179">
    <property type="entry name" value="Ig-like_dom_sf"/>
</dbReference>
<keyword evidence="3" id="KW-1015">Disulfide bond</keyword>
<evidence type="ECO:0000256" key="5">
    <source>
        <dbReference type="SAM" id="Phobius"/>
    </source>
</evidence>
<evidence type="ECO:0000256" key="3">
    <source>
        <dbReference type="ARBA" id="ARBA00023157"/>
    </source>
</evidence>
<dbReference type="InterPro" id="IPR013162">
    <property type="entry name" value="CD80_C2-set"/>
</dbReference>
<dbReference type="InterPro" id="IPR003599">
    <property type="entry name" value="Ig_sub"/>
</dbReference>
<dbReference type="Pfam" id="PF07679">
    <property type="entry name" value="I-set"/>
    <property type="match status" value="1"/>
</dbReference>
<accession>U5EPA2</accession>
<dbReference type="Gene3D" id="2.60.40.10">
    <property type="entry name" value="Immunoglobulins"/>
    <property type="match status" value="2"/>
</dbReference>
<protein>
    <submittedName>
        <fullName evidence="7">Putative cell adhesion molecule 4</fullName>
    </submittedName>
</protein>
<organism evidence="7">
    <name type="scientific">Corethrella appendiculata</name>
    <dbReference type="NCBI Taxonomy" id="1370023"/>
    <lineage>
        <taxon>Eukaryota</taxon>
        <taxon>Metazoa</taxon>
        <taxon>Ecdysozoa</taxon>
        <taxon>Arthropoda</taxon>
        <taxon>Hexapoda</taxon>
        <taxon>Insecta</taxon>
        <taxon>Pterygota</taxon>
        <taxon>Neoptera</taxon>
        <taxon>Endopterygota</taxon>
        <taxon>Diptera</taxon>
        <taxon>Nematocera</taxon>
        <taxon>Culicoidea</taxon>
        <taxon>Chaoboridae</taxon>
        <taxon>Corethrella</taxon>
    </lineage>
</organism>
<comment type="subcellular location">
    <subcellularLocation>
        <location evidence="1">Membrane</location>
        <topology evidence="1">Single-pass membrane protein</topology>
    </subcellularLocation>
</comment>
<dbReference type="AlphaFoldDB" id="U5EPA2"/>
<feature type="domain" description="Ig-like" evidence="6">
    <location>
        <begin position="130"/>
        <end position="236"/>
    </location>
</feature>
<feature type="region of interest" description="Disordered" evidence="4">
    <location>
        <begin position="392"/>
        <end position="455"/>
    </location>
</feature>
<dbReference type="SMART" id="SM00409">
    <property type="entry name" value="IG"/>
    <property type="match status" value="2"/>
</dbReference>
<feature type="transmembrane region" description="Helical" evidence="5">
    <location>
        <begin position="7"/>
        <end position="25"/>
    </location>
</feature>
<evidence type="ECO:0000256" key="2">
    <source>
        <dbReference type="ARBA" id="ARBA00023136"/>
    </source>
</evidence>
<reference evidence="7" key="1">
    <citation type="journal article" date="2014" name="Insect Biochem. Mol. Biol.">
        <title>An insight into the sialome of the frog biting fly, Corethrella appendiculata.</title>
        <authorList>
            <person name="Ribeiro J.M.C."/>
            <person name="Chagas A.C."/>
            <person name="Pham V.M."/>
            <person name="Lounibos L.P."/>
            <person name="Calvo E."/>
        </authorList>
    </citation>
    <scope>NUCLEOTIDE SEQUENCE</scope>
    <source>
        <tissue evidence="7">Salivary glands</tissue>
    </source>
</reference>
<feature type="transmembrane region" description="Helical" evidence="5">
    <location>
        <begin position="349"/>
        <end position="373"/>
    </location>
</feature>
<name>U5EPA2_9DIPT</name>
<proteinExistence type="evidence at transcript level"/>
<dbReference type="EMBL" id="GANO01003765">
    <property type="protein sequence ID" value="JAB56106.1"/>
    <property type="molecule type" value="mRNA"/>
</dbReference>
<dbReference type="PANTHER" id="PTHR45889">
    <property type="entry name" value="IG-LIKE DOMAIN-CONTAINING PROTEIN"/>
    <property type="match status" value="1"/>
</dbReference>
<evidence type="ECO:0000256" key="1">
    <source>
        <dbReference type="ARBA" id="ARBA00004167"/>
    </source>
</evidence>
<evidence type="ECO:0000313" key="7">
    <source>
        <dbReference type="EMBL" id="JAB56106.1"/>
    </source>
</evidence>